<reference evidence="3" key="1">
    <citation type="submission" date="2020-12" db="UniProtKB">
        <authorList>
            <consortium name="WormBaseParasite"/>
        </authorList>
    </citation>
    <scope>IDENTIFICATION</scope>
    <source>
        <strain evidence="3">MHco3</strain>
    </source>
</reference>
<accession>A0A7I4XZ18</accession>
<protein>
    <submittedName>
        <fullName evidence="3">Uncharacterized protein</fullName>
    </submittedName>
</protein>
<dbReference type="WBParaSite" id="HCON_00022852-00001">
    <property type="protein sequence ID" value="HCON_00022852-00001"/>
    <property type="gene ID" value="HCON_00022852"/>
</dbReference>
<keyword evidence="2" id="KW-1185">Reference proteome</keyword>
<dbReference type="Proteomes" id="UP000025227">
    <property type="component" value="Unplaced"/>
</dbReference>
<organism evidence="2 3">
    <name type="scientific">Haemonchus contortus</name>
    <name type="common">Barber pole worm</name>
    <dbReference type="NCBI Taxonomy" id="6289"/>
    <lineage>
        <taxon>Eukaryota</taxon>
        <taxon>Metazoa</taxon>
        <taxon>Ecdysozoa</taxon>
        <taxon>Nematoda</taxon>
        <taxon>Chromadorea</taxon>
        <taxon>Rhabditida</taxon>
        <taxon>Rhabditina</taxon>
        <taxon>Rhabditomorpha</taxon>
        <taxon>Strongyloidea</taxon>
        <taxon>Trichostrongylidae</taxon>
        <taxon>Haemonchus</taxon>
    </lineage>
</organism>
<keyword evidence="1" id="KW-0732">Signal</keyword>
<proteinExistence type="predicted"/>
<evidence type="ECO:0000256" key="1">
    <source>
        <dbReference type="SAM" id="SignalP"/>
    </source>
</evidence>
<dbReference type="PANTHER" id="PTHR35017:SF3">
    <property type="entry name" value="SHKT DOMAIN-CONTAINING PROTEIN"/>
    <property type="match status" value="1"/>
</dbReference>
<sequence>MLFYIILALSIQLSDSYTAQPPCCRDHIGTITCNRLAKTNSRMFTRRCNTDAEFRLIQCCSACNHSSETIAYDLIARSLVSEQCYDRYGSKFCARVCERYRCVRISTEMEL</sequence>
<dbReference type="PANTHER" id="PTHR35017">
    <property type="entry name" value="PROTEIN CBG16223-RELATED"/>
    <property type="match status" value="1"/>
</dbReference>
<dbReference type="OrthoDB" id="5857618at2759"/>
<feature type="chain" id="PRO_5029586240" evidence="1">
    <location>
        <begin position="17"/>
        <end position="111"/>
    </location>
</feature>
<evidence type="ECO:0000313" key="2">
    <source>
        <dbReference type="Proteomes" id="UP000025227"/>
    </source>
</evidence>
<name>A0A7I4XZ18_HAECO</name>
<feature type="signal peptide" evidence="1">
    <location>
        <begin position="1"/>
        <end position="16"/>
    </location>
</feature>
<evidence type="ECO:0000313" key="3">
    <source>
        <dbReference type="WBParaSite" id="HCON_00022852-00001"/>
    </source>
</evidence>
<dbReference type="AlphaFoldDB" id="A0A7I4XZ18"/>